<dbReference type="GeneID" id="17278877"/>
<dbReference type="InterPro" id="IPR027417">
    <property type="entry name" value="P-loop_NTPase"/>
</dbReference>
<dbReference type="InterPro" id="IPR015894">
    <property type="entry name" value="Guanylate-bd_N"/>
</dbReference>
<accession>A0A0D3KCX1</accession>
<dbReference type="SUPFAM" id="SSF52540">
    <property type="entry name" value="P-loop containing nucleoside triphosphate hydrolases"/>
    <property type="match status" value="1"/>
</dbReference>
<dbReference type="PaxDb" id="2903-EOD33606"/>
<organism evidence="4 5">
    <name type="scientific">Emiliania huxleyi (strain CCMP1516)</name>
    <dbReference type="NCBI Taxonomy" id="280463"/>
    <lineage>
        <taxon>Eukaryota</taxon>
        <taxon>Haptista</taxon>
        <taxon>Haptophyta</taxon>
        <taxon>Prymnesiophyceae</taxon>
        <taxon>Isochrysidales</taxon>
        <taxon>Noelaerhabdaceae</taxon>
        <taxon>Emiliania</taxon>
    </lineage>
</organism>
<reference evidence="4" key="2">
    <citation type="submission" date="2024-10" db="UniProtKB">
        <authorList>
            <consortium name="EnsemblProtists"/>
        </authorList>
    </citation>
    <scope>IDENTIFICATION</scope>
</reference>
<evidence type="ECO:0000313" key="5">
    <source>
        <dbReference type="Proteomes" id="UP000013827"/>
    </source>
</evidence>
<dbReference type="InterPro" id="IPR036543">
    <property type="entry name" value="Guanylate-bd_C_sf"/>
</dbReference>
<dbReference type="GO" id="GO:0005525">
    <property type="term" value="F:GTP binding"/>
    <property type="evidence" value="ECO:0007669"/>
    <property type="project" value="InterPro"/>
</dbReference>
<dbReference type="AlphaFoldDB" id="A0A0D3KCX1"/>
<dbReference type="Gene3D" id="1.20.1000.10">
    <property type="entry name" value="Guanylate-binding protein, C-terminal domain"/>
    <property type="match status" value="1"/>
</dbReference>
<dbReference type="InterPro" id="IPR003191">
    <property type="entry name" value="Guanylate-bd/ATL_C"/>
</dbReference>
<dbReference type="Proteomes" id="UP000013827">
    <property type="component" value="Unassembled WGS sequence"/>
</dbReference>
<evidence type="ECO:0008006" key="6">
    <source>
        <dbReference type="Google" id="ProtNLM"/>
    </source>
</evidence>
<dbReference type="PANTHER" id="PTHR10751">
    <property type="entry name" value="GUANYLATE BINDING PROTEIN"/>
    <property type="match status" value="1"/>
</dbReference>
<evidence type="ECO:0000256" key="1">
    <source>
        <dbReference type="ARBA" id="ARBA00022801"/>
    </source>
</evidence>
<dbReference type="SUPFAM" id="SSF48340">
    <property type="entry name" value="Interferon-induced guanylate-binding protein 1 (GBP1), C-terminal domain"/>
    <property type="match status" value="1"/>
</dbReference>
<dbReference type="EnsemblProtists" id="EOD33606">
    <property type="protein sequence ID" value="EOD33606"/>
    <property type="gene ID" value="EMIHUDRAFT_229564"/>
</dbReference>
<feature type="domain" description="Guanylate-binding protein/Atlastin C-terminal" evidence="3">
    <location>
        <begin position="250"/>
        <end position="297"/>
    </location>
</feature>
<name>A0A0D3KCX1_EMIH1</name>
<protein>
    <recommendedName>
        <fullName evidence="6">GB1/RHD3-type G domain-containing protein</fullName>
    </recommendedName>
</protein>
<dbReference type="GO" id="GO:0003924">
    <property type="term" value="F:GTPase activity"/>
    <property type="evidence" value="ECO:0007669"/>
    <property type="project" value="InterPro"/>
</dbReference>
<dbReference type="RefSeq" id="XP_005786035.1">
    <property type="nucleotide sequence ID" value="XM_005785978.1"/>
</dbReference>
<dbReference type="eggNOG" id="KOG2037">
    <property type="taxonomic scope" value="Eukaryota"/>
</dbReference>
<feature type="domain" description="Guanylate-binding protein N-terminal" evidence="2">
    <location>
        <begin position="96"/>
        <end position="237"/>
    </location>
</feature>
<keyword evidence="1" id="KW-0378">Hydrolase</keyword>
<dbReference type="Gene3D" id="3.40.50.300">
    <property type="entry name" value="P-loop containing nucleotide triphosphate hydrolases"/>
    <property type="match status" value="1"/>
</dbReference>
<dbReference type="HOGENOM" id="CLU_695302_0_0_1"/>
<proteinExistence type="predicted"/>
<keyword evidence="5" id="KW-1185">Reference proteome</keyword>
<dbReference type="Pfam" id="PF02841">
    <property type="entry name" value="GBP_C"/>
    <property type="match status" value="1"/>
</dbReference>
<dbReference type="Pfam" id="PF02263">
    <property type="entry name" value="GBP"/>
    <property type="match status" value="1"/>
</dbReference>
<evidence type="ECO:0000259" key="2">
    <source>
        <dbReference type="Pfam" id="PF02263"/>
    </source>
</evidence>
<dbReference type="KEGG" id="ehx:EMIHUDRAFT_229564"/>
<evidence type="ECO:0000313" key="4">
    <source>
        <dbReference type="EnsemblProtists" id="EOD33606"/>
    </source>
</evidence>
<sequence length="397" mass="42328">MVFKLKLPSASTYTVESANFQRVHINSLFMPKPTKARASFVAGSGTKCPRELAEPVQLIRIAPESNTLVVSSVQACTKGIWIWGAPIHHEAGAAARAINSGAMDQLSLVVQLIKRIRVNAEDAEGAGGALLAEHFPQFVWLLRDFQLDLLDEAGRPISEDEYLEDCLRQKPGSSAAVREQNETRAGLTALFRHRSCIALPHPTLGTPLPPEALKTLGDCALAELAPAFQHGVGRLQAAVVGAMRSKSLHGTKLDGRMLVGLAEAYVRAINDGALPTISTAWAGVVAAENERALKAATQLDAALRAFRAAAVGEAAAGFEEQLREAVRAEGEAQRLLLAARSEALCTRYDAAAAEVEALPVVGDVLKQLEAANSVSADTIRLSAHIDYGTVYEQVPHA</sequence>
<evidence type="ECO:0000259" key="3">
    <source>
        <dbReference type="Pfam" id="PF02841"/>
    </source>
</evidence>
<dbReference type="STRING" id="2903.R1FDP5"/>
<reference evidence="5" key="1">
    <citation type="journal article" date="2013" name="Nature">
        <title>Pan genome of the phytoplankton Emiliania underpins its global distribution.</title>
        <authorList>
            <person name="Read B.A."/>
            <person name="Kegel J."/>
            <person name="Klute M.J."/>
            <person name="Kuo A."/>
            <person name="Lefebvre S.C."/>
            <person name="Maumus F."/>
            <person name="Mayer C."/>
            <person name="Miller J."/>
            <person name="Monier A."/>
            <person name="Salamov A."/>
            <person name="Young J."/>
            <person name="Aguilar M."/>
            <person name="Claverie J.M."/>
            <person name="Frickenhaus S."/>
            <person name="Gonzalez K."/>
            <person name="Herman E.K."/>
            <person name="Lin Y.C."/>
            <person name="Napier J."/>
            <person name="Ogata H."/>
            <person name="Sarno A.F."/>
            <person name="Shmutz J."/>
            <person name="Schroeder D."/>
            <person name="de Vargas C."/>
            <person name="Verret F."/>
            <person name="von Dassow P."/>
            <person name="Valentin K."/>
            <person name="Van de Peer Y."/>
            <person name="Wheeler G."/>
            <person name="Dacks J.B."/>
            <person name="Delwiche C.F."/>
            <person name="Dyhrman S.T."/>
            <person name="Glockner G."/>
            <person name="John U."/>
            <person name="Richards T."/>
            <person name="Worden A.Z."/>
            <person name="Zhang X."/>
            <person name="Grigoriev I.V."/>
            <person name="Allen A.E."/>
            <person name="Bidle K."/>
            <person name="Borodovsky M."/>
            <person name="Bowler C."/>
            <person name="Brownlee C."/>
            <person name="Cock J.M."/>
            <person name="Elias M."/>
            <person name="Gladyshev V.N."/>
            <person name="Groth M."/>
            <person name="Guda C."/>
            <person name="Hadaegh A."/>
            <person name="Iglesias-Rodriguez M.D."/>
            <person name="Jenkins J."/>
            <person name="Jones B.M."/>
            <person name="Lawson T."/>
            <person name="Leese F."/>
            <person name="Lindquist E."/>
            <person name="Lobanov A."/>
            <person name="Lomsadze A."/>
            <person name="Malik S.B."/>
            <person name="Marsh M.E."/>
            <person name="Mackinder L."/>
            <person name="Mock T."/>
            <person name="Mueller-Roeber B."/>
            <person name="Pagarete A."/>
            <person name="Parker M."/>
            <person name="Probert I."/>
            <person name="Quesneville H."/>
            <person name="Raines C."/>
            <person name="Rensing S.A."/>
            <person name="Riano-Pachon D.M."/>
            <person name="Richier S."/>
            <person name="Rokitta S."/>
            <person name="Shiraiwa Y."/>
            <person name="Soanes D.M."/>
            <person name="van der Giezen M."/>
            <person name="Wahlund T.M."/>
            <person name="Williams B."/>
            <person name="Wilson W."/>
            <person name="Wolfe G."/>
            <person name="Wurch L.L."/>
        </authorList>
    </citation>
    <scope>NUCLEOTIDE SEQUENCE</scope>
</reference>